<dbReference type="InterPro" id="IPR043168">
    <property type="entry name" value="DegV_C"/>
</dbReference>
<dbReference type="PROSITE" id="PS51482">
    <property type="entry name" value="DEGV"/>
    <property type="match status" value="1"/>
</dbReference>
<sequence length="279" mass="30583">MPGIKIVTDSTTDLPKEILDQYNIEVIPLTVYVNGETYEDNVTISPLAFIDKMREAQDIPKTSQPSIGVFVDTYDRLGANGDTILSIHMTSGMSGTYNTACAAAEMSASNVQVIDSQMISQALGFQVIEAAQMAEEGHSVESIIRRIKQVLDFTSLYVVVEKLDNLIKGGRIGKAAGWIGTVLSIKPIAMLEKGVYTPVARVRTYSQIVKTLIERFEQDIKGKMIRGIGISHADNLTLAQRLQQEIARFTDVPVRIRPATPVITTHTGPGAIGFMYYAE</sequence>
<protein>
    <submittedName>
        <fullName evidence="3">DegV domain-containing protein</fullName>
    </submittedName>
</protein>
<dbReference type="PANTHER" id="PTHR33434:SF8">
    <property type="entry name" value="DEGV DOMAIN-CONTAINING PROTEIN SPR1019"/>
    <property type="match status" value="1"/>
</dbReference>
<evidence type="ECO:0000256" key="1">
    <source>
        <dbReference type="ARBA" id="ARBA00003238"/>
    </source>
</evidence>
<comment type="caution">
    <text evidence="3">The sequence shown here is derived from an EMBL/GenBank/DDBJ whole genome shotgun (WGS) entry which is preliminary data.</text>
</comment>
<organism evidence="3 4">
    <name type="scientific">Cohnella kolymensis</name>
    <dbReference type="NCBI Taxonomy" id="1590652"/>
    <lineage>
        <taxon>Bacteria</taxon>
        <taxon>Bacillati</taxon>
        <taxon>Bacillota</taxon>
        <taxon>Bacilli</taxon>
        <taxon>Bacillales</taxon>
        <taxon>Paenibacillaceae</taxon>
        <taxon>Cohnella</taxon>
    </lineage>
</organism>
<keyword evidence="4" id="KW-1185">Reference proteome</keyword>
<evidence type="ECO:0000313" key="4">
    <source>
        <dbReference type="Proteomes" id="UP000054526"/>
    </source>
</evidence>
<comment type="function">
    <text evidence="1">May bind long-chain fatty acids, such as palmitate, and may play a role in lipid transport or fatty acid metabolism.</text>
</comment>
<evidence type="ECO:0000313" key="3">
    <source>
        <dbReference type="EMBL" id="KIL36450.1"/>
    </source>
</evidence>
<dbReference type="InterPro" id="IPR050270">
    <property type="entry name" value="DegV_domain_contain"/>
</dbReference>
<dbReference type="Pfam" id="PF02645">
    <property type="entry name" value="DegV"/>
    <property type="match status" value="1"/>
</dbReference>
<keyword evidence="2" id="KW-0446">Lipid-binding</keyword>
<dbReference type="Gene3D" id="3.30.1180.10">
    <property type="match status" value="1"/>
</dbReference>
<dbReference type="NCBIfam" id="TIGR00762">
    <property type="entry name" value="DegV"/>
    <property type="match status" value="1"/>
</dbReference>
<proteinExistence type="predicted"/>
<dbReference type="InterPro" id="IPR003797">
    <property type="entry name" value="DegV"/>
</dbReference>
<reference evidence="3 4" key="1">
    <citation type="submission" date="2014-12" db="EMBL/GenBank/DDBJ databases">
        <title>Draft genome sequence of Cohnella kolymensis strain B-2846.</title>
        <authorList>
            <person name="Karlyshev A.V."/>
            <person name="Kudryashova E.B."/>
        </authorList>
    </citation>
    <scope>NUCLEOTIDE SEQUENCE [LARGE SCALE GENOMIC DNA]</scope>
    <source>
        <strain evidence="3 4">VKM B-2846</strain>
    </source>
</reference>
<dbReference type="EMBL" id="JXAL01000008">
    <property type="protein sequence ID" value="KIL36450.1"/>
    <property type="molecule type" value="Genomic_DNA"/>
</dbReference>
<dbReference type="RefSeq" id="WP_041061713.1">
    <property type="nucleotide sequence ID" value="NZ_JXAL01000008.1"/>
</dbReference>
<dbReference type="PANTHER" id="PTHR33434">
    <property type="entry name" value="DEGV DOMAIN-CONTAINING PROTEIN DR_1986-RELATED"/>
    <property type="match status" value="1"/>
</dbReference>
<dbReference type="Proteomes" id="UP000054526">
    <property type="component" value="Unassembled WGS sequence"/>
</dbReference>
<evidence type="ECO:0000256" key="2">
    <source>
        <dbReference type="ARBA" id="ARBA00023121"/>
    </source>
</evidence>
<dbReference type="Gene3D" id="3.40.50.10170">
    <property type="match status" value="1"/>
</dbReference>
<dbReference type="SUPFAM" id="SSF82549">
    <property type="entry name" value="DAK1/DegV-like"/>
    <property type="match status" value="1"/>
</dbReference>
<name>A0ABR5A5V3_9BACL</name>
<gene>
    <name evidence="3" type="ORF">SD71_07495</name>
</gene>
<accession>A0ABR5A5V3</accession>